<dbReference type="EMBL" id="MZMZ02003409">
    <property type="protein sequence ID" value="RQM21732.1"/>
    <property type="molecule type" value="Genomic_DNA"/>
</dbReference>
<evidence type="ECO:0000313" key="1">
    <source>
        <dbReference type="EMBL" id="RQM21732.1"/>
    </source>
</evidence>
<gene>
    <name evidence="1" type="ORF">B5M09_004741</name>
</gene>
<proteinExistence type="predicted"/>
<keyword evidence="2" id="KW-1185">Reference proteome</keyword>
<dbReference type="AlphaFoldDB" id="A0A3R8D791"/>
<dbReference type="Proteomes" id="UP000284702">
    <property type="component" value="Unassembled WGS sequence"/>
</dbReference>
<sequence length="267" mass="29751">MSLNAVTQEEPKKSKRYAANMHDTLQHRHELLCSPGISIRAFCYDTVRHHILTYSNCDLPPSPSKNPLIPNPILTEHTLRLFSLKREIKSRRLFDDDTAAVQYAPNAVTMHLLYASTPDVFVCVYAMPRDDVCGVEILEPASLDKLYRFRGGASNMIQCSAMEGVPVAVDMGHFTEHLLFVAARDSVHVLKIQSLAESVYELPQHSHYAPLTILHTAINQPISPSMAATLNSNNTIAILSFSPSATLCQVVSVVNLQSRLVTFLLRR</sequence>
<comment type="caution">
    <text evidence="1">The sequence shown here is derived from an EMBL/GenBank/DDBJ whole genome shotgun (WGS) entry which is preliminary data.</text>
</comment>
<accession>A0A3R8D791</accession>
<dbReference type="VEuPathDB" id="FungiDB:H257_18332"/>
<evidence type="ECO:0000313" key="2">
    <source>
        <dbReference type="Proteomes" id="UP000284702"/>
    </source>
</evidence>
<protein>
    <submittedName>
        <fullName evidence="1">Uncharacterized protein</fullName>
    </submittedName>
</protein>
<organism evidence="1 2">
    <name type="scientific">Aphanomyces astaci</name>
    <name type="common">Crayfish plague agent</name>
    <dbReference type="NCBI Taxonomy" id="112090"/>
    <lineage>
        <taxon>Eukaryota</taxon>
        <taxon>Sar</taxon>
        <taxon>Stramenopiles</taxon>
        <taxon>Oomycota</taxon>
        <taxon>Saprolegniomycetes</taxon>
        <taxon>Saprolegniales</taxon>
        <taxon>Verrucalvaceae</taxon>
        <taxon>Aphanomyces</taxon>
    </lineage>
</organism>
<reference evidence="1" key="1">
    <citation type="submission" date="2018-07" db="EMBL/GenBank/DDBJ databases">
        <title>Annotation of Aphanomyces astaci genome assembly.</title>
        <authorList>
            <person name="Studholme D.J."/>
        </authorList>
    </citation>
    <scope>NUCLEOTIDE SEQUENCE [LARGE SCALE GENOMIC DNA]</scope>
    <source>
        <strain evidence="1">Pc</strain>
    </source>
</reference>
<name>A0A3R8D791_APHAT</name>